<dbReference type="RefSeq" id="WP_007859820.1">
    <property type="nucleotide sequence ID" value="NZ_KQ235883.1"/>
</dbReference>
<comment type="pathway">
    <text evidence="11">Pyrimidine metabolism; UMP biosynthesis via de novo pathway; orotate from (S)-dihydroorotate (NAD(+) route): step 1/1.</text>
</comment>
<dbReference type="SUPFAM" id="SSF52343">
    <property type="entry name" value="Ferredoxin reductase-like, C-terminal NADP-linked domain"/>
    <property type="match status" value="1"/>
</dbReference>
<keyword evidence="7 11" id="KW-0665">Pyrimidine biosynthesis</keyword>
<reference evidence="15 16" key="1">
    <citation type="submission" date="2011-04" db="EMBL/GenBank/DDBJ databases">
        <title>The Genome Sequence of Clostridium citroniae WAL-19142.</title>
        <authorList>
            <consortium name="The Broad Institute Genome Sequencing Platform"/>
            <person name="Earl A."/>
            <person name="Ward D."/>
            <person name="Feldgarden M."/>
            <person name="Gevers D."/>
            <person name="Warren Y.A."/>
            <person name="Tyrrell K.L."/>
            <person name="Citron D.M."/>
            <person name="Goldstein E.J."/>
            <person name="Daigneault M."/>
            <person name="Allen-Vercoe E."/>
            <person name="Young S.K."/>
            <person name="Zeng Q."/>
            <person name="Gargeya S."/>
            <person name="Fitzgerald M."/>
            <person name="Haas B."/>
            <person name="Abouelleil A."/>
            <person name="Alvarado L."/>
            <person name="Arachchi H.M."/>
            <person name="Berlin A."/>
            <person name="Brown A."/>
            <person name="Chapman S.B."/>
            <person name="Chen Z."/>
            <person name="Dunbar C."/>
            <person name="Freedman E."/>
            <person name="Gearin G."/>
            <person name="Gellesch M."/>
            <person name="Goldberg J."/>
            <person name="Griggs A."/>
            <person name="Gujja S."/>
            <person name="Heilman E.R."/>
            <person name="Heiman D."/>
            <person name="Howarth C."/>
            <person name="Larson L."/>
            <person name="Lui A."/>
            <person name="MacDonald P.J."/>
            <person name="Mehta T."/>
            <person name="Montmayeur A."/>
            <person name="Murphy C."/>
            <person name="Neiman D."/>
            <person name="Pearson M."/>
            <person name="Priest M."/>
            <person name="Roberts A."/>
            <person name="Saif S."/>
            <person name="Shea T."/>
            <person name="Shenoy N."/>
            <person name="Sisk P."/>
            <person name="Stolte C."/>
            <person name="Sykes S."/>
            <person name="White J."/>
            <person name="Yandava C."/>
            <person name="Wortman J."/>
            <person name="Nusbaum C."/>
            <person name="Birren B."/>
        </authorList>
    </citation>
    <scope>NUCLEOTIDE SEQUENCE [LARGE SCALE GENOMIC DNA]</scope>
    <source>
        <strain evidence="15 16">WAL-19142</strain>
    </source>
</reference>
<keyword evidence="9 11" id="KW-0408">Iron</keyword>
<keyword evidence="10 11" id="KW-0411">Iron-sulfur</keyword>
<evidence type="ECO:0000256" key="13">
    <source>
        <dbReference type="PIRSR" id="PIRSR006816-2"/>
    </source>
</evidence>
<gene>
    <name evidence="11" type="primary">pyrK</name>
    <name evidence="15" type="ORF">HMPREF9470_04780</name>
</gene>
<feature type="binding site" evidence="11 13">
    <location>
        <position position="236"/>
    </location>
    <ligand>
        <name>[2Fe-2S] cluster</name>
        <dbReference type="ChEBI" id="CHEBI:190135"/>
    </ligand>
</feature>
<accession>A0A0J9BQR6</accession>
<name>A0A0J9BQR6_9FIRM</name>
<evidence type="ECO:0000313" key="16">
    <source>
        <dbReference type="Proteomes" id="UP000037392"/>
    </source>
</evidence>
<evidence type="ECO:0000256" key="3">
    <source>
        <dbReference type="ARBA" id="ARBA00022630"/>
    </source>
</evidence>
<dbReference type="CDD" id="cd06218">
    <property type="entry name" value="DHOD_e_trans"/>
    <property type="match status" value="1"/>
</dbReference>
<comment type="cofactor">
    <cofactor evidence="13">
        <name>[2Fe-2S] cluster</name>
        <dbReference type="ChEBI" id="CHEBI:190135"/>
    </cofactor>
    <text evidence="13">Binds 1 [2Fe-2S] cluster per subunit.</text>
</comment>
<keyword evidence="8 11" id="KW-0249">Electron transport</keyword>
<evidence type="ECO:0000256" key="11">
    <source>
        <dbReference type="HAMAP-Rule" id="MF_01211"/>
    </source>
</evidence>
<dbReference type="InterPro" id="IPR017927">
    <property type="entry name" value="FAD-bd_FR_type"/>
</dbReference>
<organism evidence="15 16">
    <name type="scientific">[Clostridium] citroniae WAL-19142</name>
    <dbReference type="NCBI Taxonomy" id="742734"/>
    <lineage>
        <taxon>Bacteria</taxon>
        <taxon>Bacillati</taxon>
        <taxon>Bacillota</taxon>
        <taxon>Clostridia</taxon>
        <taxon>Lachnospirales</taxon>
        <taxon>Lachnospiraceae</taxon>
        <taxon>Enterocloster</taxon>
    </lineage>
</organism>
<dbReference type="GO" id="GO:0050660">
    <property type="term" value="F:flavin adenine dinucleotide binding"/>
    <property type="evidence" value="ECO:0007669"/>
    <property type="project" value="InterPro"/>
</dbReference>
<dbReference type="PIRSF" id="PIRSF006816">
    <property type="entry name" value="Cyc3_hyd_g"/>
    <property type="match status" value="1"/>
</dbReference>
<feature type="binding site" evidence="11 13">
    <location>
        <position position="239"/>
    </location>
    <ligand>
        <name>[2Fe-2S] cluster</name>
        <dbReference type="ChEBI" id="CHEBI:190135"/>
    </ligand>
</feature>
<evidence type="ECO:0000256" key="12">
    <source>
        <dbReference type="PIRSR" id="PIRSR006816-1"/>
    </source>
</evidence>
<feature type="binding site" evidence="11 12">
    <location>
        <begin position="53"/>
        <end position="56"/>
    </location>
    <ligand>
        <name>FAD</name>
        <dbReference type="ChEBI" id="CHEBI:57692"/>
    </ligand>
</feature>
<evidence type="ECO:0000256" key="4">
    <source>
        <dbReference type="ARBA" id="ARBA00022714"/>
    </source>
</evidence>
<keyword evidence="4 11" id="KW-0001">2Fe-2S</keyword>
<dbReference type="GO" id="GO:0009055">
    <property type="term" value="F:electron transfer activity"/>
    <property type="evidence" value="ECO:0007669"/>
    <property type="project" value="UniProtKB-UniRule"/>
</dbReference>
<dbReference type="HAMAP" id="MF_01211">
    <property type="entry name" value="DHODB_Fe_S_bind"/>
    <property type="match status" value="1"/>
</dbReference>
<dbReference type="GO" id="GO:0016491">
    <property type="term" value="F:oxidoreductase activity"/>
    <property type="evidence" value="ECO:0007669"/>
    <property type="project" value="InterPro"/>
</dbReference>
<evidence type="ECO:0000256" key="6">
    <source>
        <dbReference type="ARBA" id="ARBA00022827"/>
    </source>
</evidence>
<dbReference type="EMBL" id="ADLK01000037">
    <property type="protein sequence ID" value="KMW14474.1"/>
    <property type="molecule type" value="Genomic_DNA"/>
</dbReference>
<evidence type="ECO:0000256" key="5">
    <source>
        <dbReference type="ARBA" id="ARBA00022723"/>
    </source>
</evidence>
<dbReference type="AlphaFoldDB" id="A0A0J9BQR6"/>
<keyword evidence="6 11" id="KW-0274">FAD</keyword>
<dbReference type="InterPro" id="IPR050353">
    <property type="entry name" value="PyrK_electron_transfer"/>
</dbReference>
<comment type="cofactor">
    <cofactor evidence="11">
        <name>[2Fe-2S] cluster</name>
        <dbReference type="ChEBI" id="CHEBI:190135"/>
    </cofactor>
    <text evidence="11">Binds 1 [2Fe-2S] cluster per subunit.</text>
</comment>
<feature type="domain" description="FAD-binding FR-type" evidence="14">
    <location>
        <begin position="3"/>
        <end position="102"/>
    </location>
</feature>
<dbReference type="InterPro" id="IPR012165">
    <property type="entry name" value="Cyt_c3_hydrogenase_gsu"/>
</dbReference>
<keyword evidence="5 11" id="KW-0479">Metal-binding</keyword>
<dbReference type="Pfam" id="PF00175">
    <property type="entry name" value="NAD_binding_1"/>
    <property type="match status" value="1"/>
</dbReference>
<evidence type="ECO:0000256" key="9">
    <source>
        <dbReference type="ARBA" id="ARBA00023004"/>
    </source>
</evidence>
<comment type="function">
    <text evidence="11">Responsible for channeling the electrons from the oxidation of dihydroorotate from the FMN redox center in the PyrD type B subunit to the ultimate electron acceptor NAD(+).</text>
</comment>
<evidence type="ECO:0000256" key="1">
    <source>
        <dbReference type="ARBA" id="ARBA00006422"/>
    </source>
</evidence>
<evidence type="ECO:0000256" key="2">
    <source>
        <dbReference type="ARBA" id="ARBA00022448"/>
    </source>
</evidence>
<dbReference type="InterPro" id="IPR039261">
    <property type="entry name" value="FNR_nucleotide-bd"/>
</dbReference>
<keyword evidence="3 11" id="KW-0285">Flavoprotein</keyword>
<dbReference type="SUPFAM" id="SSF63380">
    <property type="entry name" value="Riboflavin synthase domain-like"/>
    <property type="match status" value="1"/>
</dbReference>
<dbReference type="GO" id="GO:0044205">
    <property type="term" value="P:'de novo' UMP biosynthetic process"/>
    <property type="evidence" value="ECO:0007669"/>
    <property type="project" value="UniProtKB-UniRule"/>
</dbReference>
<feature type="binding site" evidence="11 12">
    <location>
        <begin position="77"/>
        <end position="78"/>
    </location>
    <ligand>
        <name>FAD</name>
        <dbReference type="ChEBI" id="CHEBI:57692"/>
    </ligand>
</feature>
<dbReference type="Pfam" id="PF00970">
    <property type="entry name" value="FAD_binding_6"/>
    <property type="match status" value="1"/>
</dbReference>
<dbReference type="UniPathway" id="UPA00070">
    <property type="reaction ID" value="UER00945"/>
</dbReference>
<dbReference type="GO" id="GO:0051537">
    <property type="term" value="F:2 iron, 2 sulfur cluster binding"/>
    <property type="evidence" value="ECO:0007669"/>
    <property type="project" value="UniProtKB-KW"/>
</dbReference>
<comment type="caution">
    <text evidence="15">The sequence shown here is derived from an EMBL/GenBank/DDBJ whole genome shotgun (WGS) entry which is preliminary data.</text>
</comment>
<dbReference type="InterPro" id="IPR001433">
    <property type="entry name" value="OxRdtase_FAD/NAD-bd"/>
</dbReference>
<dbReference type="GO" id="GO:0046872">
    <property type="term" value="F:metal ion binding"/>
    <property type="evidence" value="ECO:0007669"/>
    <property type="project" value="UniProtKB-KW"/>
</dbReference>
<sequence>MAKIKMTAVITKQDRLTEDIYDMRIKAPQIAGEAVPGQFLSLYSKDGSKMLPRPISLCGIDREKGELRLVYRIAGAGTKEFSCLKEGDTIDVLGPLGNGFPLKPEKRAFLIGGGIGIPPLLELAKALQAEQESGRESGADSGRGMVRSVLGYRDSQMFLKEEFEAYGPVYAATEDGSAGTKGNVLDAIREQGLKADIIYACGPTPMLRALKAYAAEQGMECWLSLEEKMACGVGACLACVCQSKDIDRHSQVHNKRICKDGPVFLADEIEL</sequence>
<feature type="binding site" evidence="11 13">
    <location>
        <position position="231"/>
    </location>
    <ligand>
        <name>[2Fe-2S] cluster</name>
        <dbReference type="ChEBI" id="CHEBI:190135"/>
    </ligand>
</feature>
<dbReference type="PROSITE" id="PS51384">
    <property type="entry name" value="FAD_FR"/>
    <property type="match status" value="1"/>
</dbReference>
<dbReference type="PRINTS" id="PR00406">
    <property type="entry name" value="CYTB5RDTASE"/>
</dbReference>
<dbReference type="PANTHER" id="PTHR43513">
    <property type="entry name" value="DIHYDROOROTATE DEHYDROGENASE B (NAD(+)), ELECTRON TRANSFER SUBUNIT"/>
    <property type="match status" value="1"/>
</dbReference>
<dbReference type="Gene3D" id="2.10.240.10">
    <property type="entry name" value="Dihydroorotate dehydrogenase, electron transfer subunit"/>
    <property type="match status" value="1"/>
</dbReference>
<dbReference type="Pfam" id="PF10418">
    <property type="entry name" value="DHODB_Fe-S_bind"/>
    <property type="match status" value="1"/>
</dbReference>
<keyword evidence="2 11" id="KW-0813">Transport</keyword>
<evidence type="ECO:0000313" key="15">
    <source>
        <dbReference type="EMBL" id="KMW14474.1"/>
    </source>
</evidence>
<feature type="binding site" evidence="11 13">
    <location>
        <position position="258"/>
    </location>
    <ligand>
        <name>[2Fe-2S] cluster</name>
        <dbReference type="ChEBI" id="CHEBI:190135"/>
    </ligand>
</feature>
<dbReference type="InterPro" id="IPR037117">
    <property type="entry name" value="Dihydroorotate_DH_ele_sf"/>
</dbReference>
<comment type="subunit">
    <text evidence="11">Heterotetramer of 2 PyrK and 2 PyrD type B subunits.</text>
</comment>
<dbReference type="Proteomes" id="UP000037392">
    <property type="component" value="Unassembled WGS sequence"/>
</dbReference>
<dbReference type="OrthoDB" id="9789468at2"/>
<dbReference type="InterPro" id="IPR023455">
    <property type="entry name" value="Dihydroorotate_DHASE_ETsu"/>
</dbReference>
<comment type="similarity">
    <text evidence="1 11">Belongs to the PyrK family.</text>
</comment>
<dbReference type="InterPro" id="IPR008333">
    <property type="entry name" value="Cbr1-like_FAD-bd_dom"/>
</dbReference>
<protein>
    <recommendedName>
        <fullName evidence="11">Dihydroorotate dehydrogenase B (NAD(+)), electron transfer subunit</fullName>
    </recommendedName>
    <alternativeName>
        <fullName evidence="11">Dihydroorotate oxidase B, electron transfer subunit</fullName>
    </alternativeName>
</protein>
<dbReference type="Gene3D" id="2.40.30.10">
    <property type="entry name" value="Translation factors"/>
    <property type="match status" value="1"/>
</dbReference>
<evidence type="ECO:0000256" key="10">
    <source>
        <dbReference type="ARBA" id="ARBA00023014"/>
    </source>
</evidence>
<dbReference type="PATRIC" id="fig|742734.4.peg.5120"/>
<evidence type="ECO:0000256" key="7">
    <source>
        <dbReference type="ARBA" id="ARBA00022975"/>
    </source>
</evidence>
<evidence type="ECO:0000256" key="8">
    <source>
        <dbReference type="ARBA" id="ARBA00022982"/>
    </source>
</evidence>
<dbReference type="InterPro" id="IPR017938">
    <property type="entry name" value="Riboflavin_synthase-like_b-brl"/>
</dbReference>
<dbReference type="Gene3D" id="3.40.50.80">
    <property type="entry name" value="Nucleotide-binding domain of ferredoxin-NADP reductase (FNR) module"/>
    <property type="match status" value="1"/>
</dbReference>
<evidence type="ECO:0000259" key="14">
    <source>
        <dbReference type="PROSITE" id="PS51384"/>
    </source>
</evidence>
<comment type="cofactor">
    <cofactor evidence="11 12">
        <name>FAD</name>
        <dbReference type="ChEBI" id="CHEBI:57692"/>
    </cofactor>
    <text evidence="11 12">Binds 1 FAD per subunit.</text>
</comment>
<dbReference type="InterPro" id="IPR019480">
    <property type="entry name" value="Dihydroorotate_DH_Fe-S-bd"/>
</dbReference>
<dbReference type="GeneID" id="93164277"/>
<feature type="binding site" evidence="11 12">
    <location>
        <begin position="70"/>
        <end position="72"/>
    </location>
    <ligand>
        <name>FAD</name>
        <dbReference type="ChEBI" id="CHEBI:57692"/>
    </ligand>
</feature>
<dbReference type="PANTHER" id="PTHR43513:SF3">
    <property type="entry name" value="DIHYDROOROTATE DEHYDROGENASE B (NAD(+)), ELECTRON TRANSFER SUBUNIT-RELATED"/>
    <property type="match status" value="1"/>
</dbReference>
<proteinExistence type="inferred from homology"/>